<dbReference type="EMBL" id="KN766587">
    <property type="protein sequence ID" value="KIH47729.1"/>
    <property type="molecule type" value="Genomic_DNA"/>
</dbReference>
<gene>
    <name evidence="1" type="ORF">ANCDUO_22206</name>
</gene>
<dbReference type="PANTHER" id="PTHR31389">
    <property type="entry name" value="LD39211P"/>
    <property type="match status" value="1"/>
</dbReference>
<reference evidence="1 2" key="1">
    <citation type="submission" date="2013-12" db="EMBL/GenBank/DDBJ databases">
        <title>Draft genome of the parsitic nematode Ancylostoma duodenale.</title>
        <authorList>
            <person name="Mitreva M."/>
        </authorList>
    </citation>
    <scope>NUCLEOTIDE SEQUENCE [LARGE SCALE GENOMIC DNA]</scope>
    <source>
        <strain evidence="1 2">Zhejiang</strain>
    </source>
</reference>
<proteinExistence type="predicted"/>
<protein>
    <submittedName>
        <fullName evidence="1">Uncharacterized protein</fullName>
    </submittedName>
</protein>
<evidence type="ECO:0000313" key="1">
    <source>
        <dbReference type="EMBL" id="KIH47729.1"/>
    </source>
</evidence>
<sequence>MAPPGARLTCRFGRDRYTQFANCIRYDQSVINLLLSNAYGYNARNYVSSLSGDGAIIDRAANTNLTNKDFLCNGTVAS</sequence>
<dbReference type="PANTHER" id="PTHR31389:SF4">
    <property type="entry name" value="LD39211P"/>
    <property type="match status" value="1"/>
</dbReference>
<keyword evidence="2" id="KW-1185">Reference proteome</keyword>
<organism evidence="1 2">
    <name type="scientific">Ancylostoma duodenale</name>
    <dbReference type="NCBI Taxonomy" id="51022"/>
    <lineage>
        <taxon>Eukaryota</taxon>
        <taxon>Metazoa</taxon>
        <taxon>Ecdysozoa</taxon>
        <taxon>Nematoda</taxon>
        <taxon>Chromadorea</taxon>
        <taxon>Rhabditida</taxon>
        <taxon>Rhabditina</taxon>
        <taxon>Rhabditomorpha</taxon>
        <taxon>Strongyloidea</taxon>
        <taxon>Ancylostomatidae</taxon>
        <taxon>Ancylostomatinae</taxon>
        <taxon>Ancylostoma</taxon>
    </lineage>
</organism>
<dbReference type="AlphaFoldDB" id="A0A0C2FLX5"/>
<evidence type="ECO:0000313" key="2">
    <source>
        <dbReference type="Proteomes" id="UP000054047"/>
    </source>
</evidence>
<accession>A0A0C2FLX5</accession>
<name>A0A0C2FLX5_9BILA</name>
<dbReference type="Proteomes" id="UP000054047">
    <property type="component" value="Unassembled WGS sequence"/>
</dbReference>
<dbReference type="OrthoDB" id="5787372at2759"/>